<accession>A0A7C5H5V8</accession>
<reference evidence="2" key="1">
    <citation type="journal article" date="2020" name="mSystems">
        <title>Genome- and Community-Level Interaction Insights into Carbon Utilization and Element Cycling Functions of Hydrothermarchaeota in Hydrothermal Sediment.</title>
        <authorList>
            <person name="Zhou Z."/>
            <person name="Liu Y."/>
            <person name="Xu W."/>
            <person name="Pan J."/>
            <person name="Luo Z.H."/>
            <person name="Li M."/>
        </authorList>
    </citation>
    <scope>NUCLEOTIDE SEQUENCE [LARGE SCALE GENOMIC DNA]</scope>
    <source>
        <strain evidence="2">HyVt-74</strain>
    </source>
</reference>
<proteinExistence type="predicted"/>
<comment type="caution">
    <text evidence="2">The sequence shown here is derived from an EMBL/GenBank/DDBJ whole genome shotgun (WGS) entry which is preliminary data.</text>
</comment>
<protein>
    <submittedName>
        <fullName evidence="2">Uncharacterized protein</fullName>
    </submittedName>
</protein>
<dbReference type="Proteomes" id="UP000886110">
    <property type="component" value="Unassembled WGS sequence"/>
</dbReference>
<keyword evidence="1" id="KW-0472">Membrane</keyword>
<keyword evidence="1" id="KW-0812">Transmembrane</keyword>
<name>A0A7C5H5V8_UNCW3</name>
<dbReference type="AlphaFoldDB" id="A0A7C5H5V8"/>
<keyword evidence="1" id="KW-1133">Transmembrane helix</keyword>
<sequence>MGNLNGDAKILFDAISELKVDIATISTRQEERHTENIKKTDVLFKKVEGLKGQVCPAHTAVMKDINRLYTFVWGIILVIVGSAVKAVLAWKR</sequence>
<dbReference type="EMBL" id="DRTB01000135">
    <property type="protein sequence ID" value="HHE04787.1"/>
    <property type="molecule type" value="Genomic_DNA"/>
</dbReference>
<organism evidence="2">
    <name type="scientific">candidate division WOR-3 bacterium</name>
    <dbReference type="NCBI Taxonomy" id="2052148"/>
    <lineage>
        <taxon>Bacteria</taxon>
        <taxon>Bacteria division WOR-3</taxon>
    </lineage>
</organism>
<evidence type="ECO:0000313" key="2">
    <source>
        <dbReference type="EMBL" id="HHE04787.1"/>
    </source>
</evidence>
<gene>
    <name evidence="2" type="ORF">ENL19_01835</name>
</gene>
<evidence type="ECO:0000256" key="1">
    <source>
        <dbReference type="SAM" id="Phobius"/>
    </source>
</evidence>
<feature type="transmembrane region" description="Helical" evidence="1">
    <location>
        <begin position="71"/>
        <end position="90"/>
    </location>
</feature>